<keyword evidence="2" id="KW-0732">Signal</keyword>
<evidence type="ECO:0000256" key="1">
    <source>
        <dbReference type="SAM" id="MobiDB-lite"/>
    </source>
</evidence>
<reference evidence="3" key="1">
    <citation type="submission" date="2021-01" db="EMBL/GenBank/DDBJ databases">
        <title>Modified the classification status of verrucomicrobia.</title>
        <authorList>
            <person name="Feng X."/>
        </authorList>
    </citation>
    <scope>NUCLEOTIDE SEQUENCE</scope>
    <source>
        <strain evidence="3">JCM 18052</strain>
    </source>
</reference>
<feature type="signal peptide" evidence="2">
    <location>
        <begin position="1"/>
        <end position="31"/>
    </location>
</feature>
<feature type="compositionally biased region" description="Basic and acidic residues" evidence="1">
    <location>
        <begin position="407"/>
        <end position="425"/>
    </location>
</feature>
<dbReference type="EMBL" id="JAENIK010000011">
    <property type="protein sequence ID" value="MBK1816763.1"/>
    <property type="molecule type" value="Genomic_DNA"/>
</dbReference>
<dbReference type="AlphaFoldDB" id="A0A934R6A4"/>
<protein>
    <submittedName>
        <fullName evidence="3">Uncharacterized protein</fullName>
    </submittedName>
</protein>
<dbReference type="RefSeq" id="WP_200351689.1">
    <property type="nucleotide sequence ID" value="NZ_BAABHZ010000006.1"/>
</dbReference>
<accession>A0A934R6A4</accession>
<comment type="caution">
    <text evidence="3">The sequence shown here is derived from an EMBL/GenBank/DDBJ whole genome shotgun (WGS) entry which is preliminary data.</text>
</comment>
<feature type="compositionally biased region" description="Basic and acidic residues" evidence="1">
    <location>
        <begin position="42"/>
        <end position="52"/>
    </location>
</feature>
<feature type="region of interest" description="Disordered" evidence="1">
    <location>
        <begin position="30"/>
        <end position="67"/>
    </location>
</feature>
<keyword evidence="4" id="KW-1185">Reference proteome</keyword>
<evidence type="ECO:0000313" key="4">
    <source>
        <dbReference type="Proteomes" id="UP000600139"/>
    </source>
</evidence>
<feature type="compositionally biased region" description="Polar residues" evidence="1">
    <location>
        <begin position="53"/>
        <end position="66"/>
    </location>
</feature>
<evidence type="ECO:0000313" key="3">
    <source>
        <dbReference type="EMBL" id="MBK1816763.1"/>
    </source>
</evidence>
<feature type="region of interest" description="Disordered" evidence="1">
    <location>
        <begin position="402"/>
        <end position="425"/>
    </location>
</feature>
<name>A0A934R6A4_9BACT</name>
<feature type="chain" id="PRO_5036990241" evidence="2">
    <location>
        <begin position="32"/>
        <end position="425"/>
    </location>
</feature>
<gene>
    <name evidence="3" type="ORF">JIN84_14145</name>
</gene>
<organism evidence="3 4">
    <name type="scientific">Luteolibacter yonseiensis</name>
    <dbReference type="NCBI Taxonomy" id="1144680"/>
    <lineage>
        <taxon>Bacteria</taxon>
        <taxon>Pseudomonadati</taxon>
        <taxon>Verrucomicrobiota</taxon>
        <taxon>Verrucomicrobiia</taxon>
        <taxon>Verrucomicrobiales</taxon>
        <taxon>Verrucomicrobiaceae</taxon>
        <taxon>Luteolibacter</taxon>
    </lineage>
</organism>
<sequence>MTNKALIGIPFGCVAAAVTGYLLASRPSAVAGNGTGIPSPETRSEALHDRASSGKTSNSSVKNRSAAQRAALKENLRMLFEHSTDAAHDWPMREQAAAILATMSPQELEQFSKEWRFAGSVTNMRSFREIEDPLYHEILEHWGRKDPQAACLSLAETNIGALGEVFAQWQQRDPAAARAWLEQAHFPKESDEMRAIIQRNFLKQQVTDDFAAAREALATLKPDDQKQMLEEWSRLLAHDPDKRAELLSHLASRGDAELTAKCYKKLIEEMADKSPNEAAVFIEFTNLPEEQKNKLNDQVIGNWALKDPEQAFAKWAALGREDVPAKILEAISQWGSQPPDRPRTVEWIKTLPTGPARDKFSARVIGRNSDQEDAELSASLSDPKQRIEMLKTMKRRWEASAPNDAKAWFEKLPQADKDALGKAAE</sequence>
<dbReference type="Proteomes" id="UP000600139">
    <property type="component" value="Unassembled WGS sequence"/>
</dbReference>
<proteinExistence type="predicted"/>
<evidence type="ECO:0000256" key="2">
    <source>
        <dbReference type="SAM" id="SignalP"/>
    </source>
</evidence>